<dbReference type="Gene3D" id="3.40.50.300">
    <property type="entry name" value="P-loop containing nucleotide triphosphate hydrolases"/>
    <property type="match status" value="1"/>
</dbReference>
<dbReference type="SMART" id="SM00382">
    <property type="entry name" value="AAA"/>
    <property type="match status" value="1"/>
</dbReference>
<gene>
    <name evidence="3" type="ORF">GCM10007157_28390</name>
</gene>
<protein>
    <submittedName>
        <fullName evidence="3">DNA-binding protein</fullName>
    </submittedName>
</protein>
<sequence length="454" mass="51848">MSIENYSKEKFKSQLNEYLSASGPVRSIEHLCGREKEMALIEEALCAEGRHVFIYGDRGVGKTSLASAAAAQYQSSDNTYIQIGCGPDTEFYKTIEDLAERIIKKASGKRNYSVSHSLNVKFYSVKWNQQDVDVAIPSVDSMYTAVEAIEEVAKFHSKTPIIVIDEFDQIDSEKERRLFASYLKDLGDRGVNIKLIFTGVAQSLTKLLGEHESSFRQLHTIGLDRLYWGAREKIVNDAIASFEINIDPEVVYTIAKISNGFPYFVHLLTEKILWAAFESEEEIEYVDFKLFRVALEKAISSISAHLQMPYDAATLHRTNDYREILWATADSESTIRYIDGMFNSYLRINNQLYGYNPTEDHRPLSRQKFTARLGNLKKKEYGEVLESPLSRKGLYSYRENLLRGYVAMRALESGVELQGDVPDEPKRPTAWGKEQKQYSANKDYTPKIKFRGEL</sequence>
<dbReference type="InterPro" id="IPR003593">
    <property type="entry name" value="AAA+_ATPase"/>
</dbReference>
<dbReference type="RefSeq" id="WP_189463959.1">
    <property type="nucleotide sequence ID" value="NZ_BMXN01000020.1"/>
</dbReference>
<dbReference type="InterPro" id="IPR041664">
    <property type="entry name" value="AAA_16"/>
</dbReference>
<dbReference type="Proteomes" id="UP000623776">
    <property type="component" value="Unassembled WGS sequence"/>
</dbReference>
<organism evidence="3 4">
    <name type="scientific">Vreelandella hamiltonii</name>
    <dbReference type="NCBI Taxonomy" id="502829"/>
    <lineage>
        <taxon>Bacteria</taxon>
        <taxon>Pseudomonadati</taxon>
        <taxon>Pseudomonadota</taxon>
        <taxon>Gammaproteobacteria</taxon>
        <taxon>Oceanospirillales</taxon>
        <taxon>Halomonadaceae</taxon>
        <taxon>Vreelandella</taxon>
    </lineage>
</organism>
<dbReference type="PANTHER" id="PTHR34301:SF8">
    <property type="entry name" value="ATPASE DOMAIN-CONTAINING PROTEIN"/>
    <property type="match status" value="1"/>
</dbReference>
<evidence type="ECO:0000256" key="1">
    <source>
        <dbReference type="SAM" id="MobiDB-lite"/>
    </source>
</evidence>
<evidence type="ECO:0000313" key="4">
    <source>
        <dbReference type="Proteomes" id="UP000623776"/>
    </source>
</evidence>
<dbReference type="InterPro" id="IPR027417">
    <property type="entry name" value="P-loop_NTPase"/>
</dbReference>
<proteinExistence type="predicted"/>
<evidence type="ECO:0000259" key="2">
    <source>
        <dbReference type="SMART" id="SM00382"/>
    </source>
</evidence>
<dbReference type="AlphaFoldDB" id="A0A8H9I444"/>
<comment type="caution">
    <text evidence="3">The sequence shown here is derived from an EMBL/GenBank/DDBJ whole genome shotgun (WGS) entry which is preliminary data.</text>
</comment>
<reference evidence="4" key="1">
    <citation type="journal article" date="2019" name="Int. J. Syst. Evol. Microbiol.">
        <title>The Global Catalogue of Microorganisms (GCM) 10K type strain sequencing project: providing services to taxonomists for standard genome sequencing and annotation.</title>
        <authorList>
            <consortium name="The Broad Institute Genomics Platform"/>
            <consortium name="The Broad Institute Genome Sequencing Center for Infectious Disease"/>
            <person name="Wu L."/>
            <person name="Ma J."/>
        </authorList>
    </citation>
    <scope>NUCLEOTIDE SEQUENCE [LARGE SCALE GENOMIC DNA]</scope>
    <source>
        <strain evidence="4">KCTC 22154</strain>
    </source>
</reference>
<accession>A0A8H9I444</accession>
<keyword evidence="4" id="KW-1185">Reference proteome</keyword>
<dbReference type="EMBL" id="BMXN01000020">
    <property type="protein sequence ID" value="GGW35182.1"/>
    <property type="molecule type" value="Genomic_DNA"/>
</dbReference>
<keyword evidence="3" id="KW-0238">DNA-binding</keyword>
<dbReference type="SUPFAM" id="SSF52540">
    <property type="entry name" value="P-loop containing nucleoside triphosphate hydrolases"/>
    <property type="match status" value="1"/>
</dbReference>
<dbReference type="Pfam" id="PF13191">
    <property type="entry name" value="AAA_16"/>
    <property type="match status" value="1"/>
</dbReference>
<feature type="domain" description="AAA+ ATPase" evidence="2">
    <location>
        <begin position="48"/>
        <end position="223"/>
    </location>
</feature>
<evidence type="ECO:0000313" key="3">
    <source>
        <dbReference type="EMBL" id="GGW35182.1"/>
    </source>
</evidence>
<dbReference type="GO" id="GO:0003677">
    <property type="term" value="F:DNA binding"/>
    <property type="evidence" value="ECO:0007669"/>
    <property type="project" value="UniProtKB-KW"/>
</dbReference>
<name>A0A8H9I444_9GAMM</name>
<feature type="region of interest" description="Disordered" evidence="1">
    <location>
        <begin position="418"/>
        <end position="438"/>
    </location>
</feature>
<dbReference type="PANTHER" id="PTHR34301">
    <property type="entry name" value="DNA-BINDING PROTEIN-RELATED"/>
    <property type="match status" value="1"/>
</dbReference>